<feature type="repeat" description="TPR" evidence="3">
    <location>
        <begin position="567"/>
        <end position="600"/>
    </location>
</feature>
<dbReference type="Proteomes" id="UP000007013">
    <property type="component" value="Chromosome"/>
</dbReference>
<evidence type="ECO:0000256" key="2">
    <source>
        <dbReference type="ARBA" id="ARBA00022803"/>
    </source>
</evidence>
<dbReference type="InterPro" id="IPR019734">
    <property type="entry name" value="TPR_rpt"/>
</dbReference>
<dbReference type="STRING" id="452637.Oter_0458"/>
<dbReference type="Pfam" id="PF14559">
    <property type="entry name" value="TPR_19"/>
    <property type="match status" value="1"/>
</dbReference>
<dbReference type="OrthoDB" id="199466at2"/>
<dbReference type="Gene3D" id="1.25.40.10">
    <property type="entry name" value="Tetratricopeptide repeat domain"/>
    <property type="match status" value="2"/>
</dbReference>
<sequence length="1087" mass="119777">MRVLFATGSPARYMAPPLLGDEQVNCGPDWTNEEVDGYYFSLATPVGEYDLATVAAQLDSDQPIDAVVCLVDAAWRNLPRNLAQFSCPKILLVADTHHLQQPISRMLEYATSEPFDRVVFLYDRHHATFFEHAGLRNLYWFPGLTFPHSDALVASSRQSMRERQIAFVGQAGGLHPRRTRMLDGLVDGGLPVARAVLSQTEGLQHYGRSSIGLNASLNGDLNLRIFEILSSGALLLTDWLSPAAGLGQVWAEGREMATYRSLPELVERARHYLGHPEEAARIAAAGATWFDQHFRSDQRRTLFQELVFNGTPPPLFPGLCRTTASSVHFSHGLVSAYECVQEMHRQRERVVVRCAPDVPAEICSLWTTLPRVEPATDPVAAVDLEVQSSDCFKLPAGTTASRILIWDIAGQVPKGVASQLAALKLVRSGEAEGFYVSGTARRPAAPTLGELQEARLLMERGQIAAALPLAQAAVRKNPRSVEVLAVLAELAFEAGHRSFLEKIIKDARAIAPLDPRVRALDEFLMPGRATRRVPRLLATGWAYFGLKEWARAGSCACEVLRSDPDQAEAHLLLGRSLMRSENIRDGLTSLQRATELAPSEAAAWRALAEAYAQIEDAAAALVAAERALEHGRDVDYRSHFLVAWAALTVTNHERARAVLAQILQAQPGNLRAKRWLLLAEGQANIPKGEISPSARIPPRAARDAYDLLVCGLEVNEHHGVGVLLKRFFPASHSFVTLRSRTQYKGEESFGAINMVAPSAGLSLNAIRRDLSLLLDGRRIRRILCVPYYLADFHHGYLARELTGAPLCTYVMDDQNVYTSNVPDSAAKRLFEASDLRLAISEEMTASYERKFGTTFHFAPPVLTSNADAVVNVWDRSTAPANRAAMLGNVWTFAQFERLRAFTRATGLTIDWFGSGPKAAWLGVDPLALANDGIHCAGFLPERDLIRRIATYPFVVIPSGMLDETEDNESFSRLSLPSRMLFVLTKTCTPMLVLGSPDTAAGRFVLRHGVGLCTSYRPDEAQRAIRRITEPDTRQRFLANARAVAPRYVLPDPEAWLWRSLSGRRVLPASWNAPVPDQNTAVRMAGAV</sequence>
<dbReference type="EMBL" id="CP001032">
    <property type="protein sequence ID" value="ACB73748.1"/>
    <property type="molecule type" value="Genomic_DNA"/>
</dbReference>
<gene>
    <name evidence="5" type="ordered locus">Oter_0458</name>
</gene>
<dbReference type="InterPro" id="IPR011990">
    <property type="entry name" value="TPR-like_helical_dom_sf"/>
</dbReference>
<dbReference type="Pfam" id="PF13432">
    <property type="entry name" value="TPR_16"/>
    <property type="match status" value="1"/>
</dbReference>
<protein>
    <submittedName>
        <fullName evidence="5">Tetratricopeptide TPR_2 repeat protein</fullName>
    </submittedName>
</protein>
<evidence type="ECO:0000259" key="4">
    <source>
        <dbReference type="Pfam" id="PF13524"/>
    </source>
</evidence>
<dbReference type="KEGG" id="ote:Oter_0458"/>
<dbReference type="PROSITE" id="PS50005">
    <property type="entry name" value="TPR"/>
    <property type="match status" value="1"/>
</dbReference>
<proteinExistence type="predicted"/>
<dbReference type="eggNOG" id="COG4235">
    <property type="taxonomic scope" value="Bacteria"/>
</dbReference>
<keyword evidence="1" id="KW-0677">Repeat</keyword>
<evidence type="ECO:0000256" key="1">
    <source>
        <dbReference type="ARBA" id="ARBA00022737"/>
    </source>
</evidence>
<dbReference type="HOGENOM" id="CLU_285106_0_0_0"/>
<dbReference type="PANTHER" id="PTHR45586:SF1">
    <property type="entry name" value="LIPOPOLYSACCHARIDE ASSEMBLY PROTEIN B"/>
    <property type="match status" value="1"/>
</dbReference>
<evidence type="ECO:0000313" key="5">
    <source>
        <dbReference type="EMBL" id="ACB73748.1"/>
    </source>
</evidence>
<dbReference type="RefSeq" id="WP_012373286.1">
    <property type="nucleotide sequence ID" value="NC_010571.1"/>
</dbReference>
<dbReference type="AlphaFoldDB" id="B1ZRQ5"/>
<feature type="domain" description="Spore protein YkvP/CgeB glycosyl transferase-like" evidence="4">
    <location>
        <begin position="198"/>
        <end position="299"/>
    </location>
</feature>
<evidence type="ECO:0000313" key="6">
    <source>
        <dbReference type="Proteomes" id="UP000007013"/>
    </source>
</evidence>
<keyword evidence="6" id="KW-1185">Reference proteome</keyword>
<dbReference type="SMART" id="SM00028">
    <property type="entry name" value="TPR"/>
    <property type="match status" value="4"/>
</dbReference>
<reference evidence="5 6" key="1">
    <citation type="journal article" date="2011" name="J. Bacteriol.">
        <title>Genome sequence of the verrucomicrobium Opitutus terrae PB90-1, an abundant inhabitant of rice paddy soil ecosystems.</title>
        <authorList>
            <person name="van Passel M.W."/>
            <person name="Kant R."/>
            <person name="Palva A."/>
            <person name="Copeland A."/>
            <person name="Lucas S."/>
            <person name="Lapidus A."/>
            <person name="Glavina del Rio T."/>
            <person name="Pitluck S."/>
            <person name="Goltsman E."/>
            <person name="Clum A."/>
            <person name="Sun H."/>
            <person name="Schmutz J."/>
            <person name="Larimer F.W."/>
            <person name="Land M.L."/>
            <person name="Hauser L."/>
            <person name="Kyrpides N."/>
            <person name="Mikhailova N."/>
            <person name="Richardson P.P."/>
            <person name="Janssen P.H."/>
            <person name="de Vos W.M."/>
            <person name="Smidt H."/>
        </authorList>
    </citation>
    <scope>NUCLEOTIDE SEQUENCE [LARGE SCALE GENOMIC DNA]</scope>
    <source>
        <strain evidence="6">DSM 11246 / JCM 15787 / PB90-1</strain>
    </source>
</reference>
<organism evidence="5 6">
    <name type="scientific">Opitutus terrae (strain DSM 11246 / JCM 15787 / PB90-1)</name>
    <dbReference type="NCBI Taxonomy" id="452637"/>
    <lineage>
        <taxon>Bacteria</taxon>
        <taxon>Pseudomonadati</taxon>
        <taxon>Verrucomicrobiota</taxon>
        <taxon>Opitutia</taxon>
        <taxon>Opitutales</taxon>
        <taxon>Opitutaceae</taxon>
        <taxon>Opitutus</taxon>
    </lineage>
</organism>
<accession>B1ZRQ5</accession>
<name>B1ZRQ5_OPITP</name>
<dbReference type="PANTHER" id="PTHR45586">
    <property type="entry name" value="TPR REPEAT-CONTAINING PROTEIN PA4667"/>
    <property type="match status" value="1"/>
</dbReference>
<dbReference type="eggNOG" id="COG4641">
    <property type="taxonomic scope" value="Bacteria"/>
</dbReference>
<dbReference type="InterPro" id="IPR055259">
    <property type="entry name" value="YkvP/CgeB_Glyco_trans-like"/>
</dbReference>
<dbReference type="SUPFAM" id="SSF48452">
    <property type="entry name" value="TPR-like"/>
    <property type="match status" value="1"/>
</dbReference>
<dbReference type="InterPro" id="IPR051012">
    <property type="entry name" value="CellSynth/LPSAsmb/PSIAsmb"/>
</dbReference>
<evidence type="ECO:0000256" key="3">
    <source>
        <dbReference type="PROSITE-ProRule" id="PRU00339"/>
    </source>
</evidence>
<keyword evidence="2 3" id="KW-0802">TPR repeat</keyword>
<dbReference type="Pfam" id="PF13524">
    <property type="entry name" value="Glyco_trans_1_2"/>
    <property type="match status" value="1"/>
</dbReference>